<feature type="compositionally biased region" description="Polar residues" evidence="8">
    <location>
        <begin position="60"/>
        <end position="85"/>
    </location>
</feature>
<dbReference type="GO" id="GO:0000981">
    <property type="term" value="F:DNA-binding transcription factor activity, RNA polymerase II-specific"/>
    <property type="evidence" value="ECO:0000318"/>
    <property type="project" value="GO_Central"/>
</dbReference>
<evidence type="ECO:0000259" key="9">
    <source>
        <dbReference type="PROSITE" id="PS50252"/>
    </source>
</evidence>
<dbReference type="GO" id="GO:0045893">
    <property type="term" value="P:positive regulation of DNA-templated transcription"/>
    <property type="evidence" value="ECO:0007669"/>
    <property type="project" value="InterPro"/>
</dbReference>
<dbReference type="PROSITE" id="PS01264">
    <property type="entry name" value="TBOX_2"/>
    <property type="match status" value="1"/>
</dbReference>
<evidence type="ECO:0000256" key="8">
    <source>
        <dbReference type="SAM" id="MobiDB-lite"/>
    </source>
</evidence>
<keyword evidence="4 7" id="KW-0238">DNA-binding</keyword>
<dbReference type="InterPro" id="IPR002070">
    <property type="entry name" value="TF_Brachyury"/>
</dbReference>
<dbReference type="GO" id="GO:0001708">
    <property type="term" value="P:cell fate specification"/>
    <property type="evidence" value="ECO:0000318"/>
    <property type="project" value="GO_Central"/>
</dbReference>
<keyword evidence="2" id="KW-0217">Developmental protein</keyword>
<dbReference type="PANTHER" id="PTHR11267">
    <property type="entry name" value="T-BOX PROTEIN-RELATED"/>
    <property type="match status" value="1"/>
</dbReference>
<feature type="region of interest" description="Disordered" evidence="8">
    <location>
        <begin position="55"/>
        <end position="88"/>
    </location>
</feature>
<keyword evidence="11" id="KW-1185">Reference proteome</keyword>
<dbReference type="GO" id="GO:0005634">
    <property type="term" value="C:nucleus"/>
    <property type="evidence" value="ECO:0000318"/>
    <property type="project" value="GO_Central"/>
</dbReference>
<keyword evidence="5" id="KW-0804">Transcription</keyword>
<protein>
    <submittedName>
        <fullName evidence="10">T-box transcription factor Ci-Tbx6b</fullName>
    </submittedName>
</protein>
<dbReference type="OMA" id="YQNHEVT"/>
<dbReference type="PRINTS" id="PR00937">
    <property type="entry name" value="TBOX"/>
</dbReference>
<keyword evidence="6 7" id="KW-0539">Nucleus</keyword>
<evidence type="ECO:0000256" key="4">
    <source>
        <dbReference type="ARBA" id="ARBA00023125"/>
    </source>
</evidence>
<evidence type="ECO:0000256" key="2">
    <source>
        <dbReference type="ARBA" id="ARBA00022473"/>
    </source>
</evidence>
<dbReference type="PRINTS" id="PR00938">
    <property type="entry name" value="BRACHYURY"/>
</dbReference>
<dbReference type="InterPro" id="IPR036960">
    <property type="entry name" value="T-box_sf"/>
</dbReference>
<feature type="compositionally biased region" description="Polar residues" evidence="8">
    <location>
        <begin position="415"/>
        <end position="427"/>
    </location>
</feature>
<dbReference type="Pfam" id="PF00907">
    <property type="entry name" value="T-box"/>
    <property type="match status" value="1"/>
</dbReference>
<evidence type="ECO:0000256" key="5">
    <source>
        <dbReference type="ARBA" id="ARBA00023163"/>
    </source>
</evidence>
<evidence type="ECO:0000256" key="6">
    <source>
        <dbReference type="ARBA" id="ARBA00023242"/>
    </source>
</evidence>
<dbReference type="SUPFAM" id="SSF49417">
    <property type="entry name" value="p53-like transcription factors"/>
    <property type="match status" value="1"/>
</dbReference>
<feature type="domain" description="T-box" evidence="9">
    <location>
        <begin position="103"/>
        <end position="282"/>
    </location>
</feature>
<dbReference type="InterPro" id="IPR001699">
    <property type="entry name" value="TF_T-box"/>
</dbReference>
<organism evidence="10 11">
    <name type="scientific">Ciona intestinalis</name>
    <name type="common">Transparent sea squirt</name>
    <name type="synonym">Ascidia intestinalis</name>
    <dbReference type="NCBI Taxonomy" id="7719"/>
    <lineage>
        <taxon>Eukaryota</taxon>
        <taxon>Metazoa</taxon>
        <taxon>Chordata</taxon>
        <taxon>Tunicata</taxon>
        <taxon>Ascidiacea</taxon>
        <taxon>Phlebobranchia</taxon>
        <taxon>Cionidae</taxon>
        <taxon>Ciona</taxon>
    </lineage>
</organism>
<dbReference type="PROSITE" id="PS01283">
    <property type="entry name" value="TBOX_1"/>
    <property type="match status" value="1"/>
</dbReference>
<dbReference type="InParanoid" id="F6PHL6"/>
<evidence type="ECO:0000313" key="10">
    <source>
        <dbReference type="Ensembl" id="ENSCINP00000006296.3"/>
    </source>
</evidence>
<dbReference type="InterPro" id="IPR046360">
    <property type="entry name" value="T-box_DNA-bd"/>
</dbReference>
<dbReference type="Gene3D" id="2.60.40.820">
    <property type="entry name" value="Transcription factor, T-box"/>
    <property type="match status" value="1"/>
</dbReference>
<keyword evidence="3" id="KW-0805">Transcription regulation</keyword>
<sequence length="558" mass="63327">MANMIPIHWQNEIDQEHQSLINNFQLPFRESDASSPKENQLTPTWQDEKFHQADLPSYHEPTNPSELQMGLSQPPQTRFYQSQPRTEAHAIRSPLDPQVQVHLHDRQLWDSFSAAQTEMIVTKTGRRMFPGYRVKMSGMDPNAQYCVLMDISSVDENRYKFQHGEWVVAGRGEPQVPQRFYLHPNSPCSGQQWMKEIISFHKVKLTNSCGNSADGKFLIHSMHRYQPRIHIVRTDDVNTLHLQPMSTFAFPQTVFVTVTAYQNHEVTKLKINNNPFARGFRSNGGKTKNMLAQNQQCDLHVVEPNIPQEYSRKRVQPSQLGDDLAQMAKRWHGSSPYHENIYKTQHPILSPAYSNTTQHHYNSTFQHPMPLNEISHNQPNNQYYQPYNHYSPPQAQYIESEHFDFRPAQSNMQASPVFSADSNSPTHTESHLELSVPTTTSSFYNQQVNLENVVSQTPTSFVPTTHPITTACGTVQVANCFRSPLDSTDEGYISTSLSNPDEEIKEVTDVISTLNDVLSTDVSPNNIGPANSNSAEINGDISCAINLLATSASFSPIY</sequence>
<dbReference type="GO" id="GO:0000978">
    <property type="term" value="F:RNA polymerase II cis-regulatory region sequence-specific DNA binding"/>
    <property type="evidence" value="ECO:0000318"/>
    <property type="project" value="GO_Central"/>
</dbReference>
<evidence type="ECO:0000256" key="1">
    <source>
        <dbReference type="ARBA" id="ARBA00004123"/>
    </source>
</evidence>
<dbReference type="FunFam" id="2.60.40.820:FF:000010">
    <property type="entry name" value="T-box transcription factor TBX6"/>
    <property type="match status" value="1"/>
</dbReference>
<dbReference type="GeneTree" id="ENSGT00940000165229"/>
<dbReference type="GO" id="GO:0006357">
    <property type="term" value="P:regulation of transcription by RNA polymerase II"/>
    <property type="evidence" value="ECO:0000318"/>
    <property type="project" value="GO_Central"/>
</dbReference>
<reference evidence="10" key="2">
    <citation type="submission" date="2025-08" db="UniProtKB">
        <authorList>
            <consortium name="Ensembl"/>
        </authorList>
    </citation>
    <scope>IDENTIFICATION</scope>
</reference>
<dbReference type="Proteomes" id="UP000008144">
    <property type="component" value="Unassembled WGS sequence"/>
</dbReference>
<accession>F6PHL6</accession>
<evidence type="ECO:0000256" key="3">
    <source>
        <dbReference type="ARBA" id="ARBA00023015"/>
    </source>
</evidence>
<name>F6PHL6_CIOIN</name>
<feature type="DNA-binding region" description="T-box" evidence="7">
    <location>
        <begin position="108"/>
        <end position="282"/>
    </location>
</feature>
<dbReference type="PANTHER" id="PTHR11267:SF204">
    <property type="entry name" value="SPADETAIL"/>
    <property type="match status" value="1"/>
</dbReference>
<dbReference type="AlphaFoldDB" id="F6PHL6"/>
<dbReference type="STRING" id="7719.ENSCINP00000006296"/>
<gene>
    <name evidence="10" type="primary">tbx6b</name>
</gene>
<dbReference type="GO" id="GO:0000785">
    <property type="term" value="C:chromatin"/>
    <property type="evidence" value="ECO:0000318"/>
    <property type="project" value="GO_Central"/>
</dbReference>
<dbReference type="PROSITE" id="PS50252">
    <property type="entry name" value="TBOX_3"/>
    <property type="match status" value="1"/>
</dbReference>
<dbReference type="InterPro" id="IPR008967">
    <property type="entry name" value="p53-like_TF_DNA-bd_sf"/>
</dbReference>
<dbReference type="InterPro" id="IPR018186">
    <property type="entry name" value="TF_T-box_CS"/>
</dbReference>
<feature type="region of interest" description="Disordered" evidence="8">
    <location>
        <begin position="415"/>
        <end position="434"/>
    </location>
</feature>
<evidence type="ECO:0000313" key="11">
    <source>
        <dbReference type="Proteomes" id="UP000008144"/>
    </source>
</evidence>
<proteinExistence type="predicted"/>
<comment type="subcellular location">
    <subcellularLocation>
        <location evidence="1 7">Nucleus</location>
    </subcellularLocation>
</comment>
<evidence type="ECO:0000256" key="7">
    <source>
        <dbReference type="PROSITE-ProRule" id="PRU00201"/>
    </source>
</evidence>
<dbReference type="SMART" id="SM00425">
    <property type="entry name" value="TBOX"/>
    <property type="match status" value="1"/>
</dbReference>
<dbReference type="Ensembl" id="ENSCINT00000006296.3">
    <property type="protein sequence ID" value="ENSCINP00000006296.3"/>
    <property type="gene ID" value="ENSCING00000003112.3"/>
</dbReference>
<reference evidence="11" key="1">
    <citation type="journal article" date="2002" name="Science">
        <title>The draft genome of Ciona intestinalis: insights into chordate and vertebrate origins.</title>
        <authorList>
            <person name="Dehal P."/>
            <person name="Satou Y."/>
            <person name="Campbell R.K."/>
            <person name="Chapman J."/>
            <person name="Degnan B."/>
            <person name="De Tomaso A."/>
            <person name="Davidson B."/>
            <person name="Di Gregorio A."/>
            <person name="Gelpke M."/>
            <person name="Goodstein D.M."/>
            <person name="Harafuji N."/>
            <person name="Hastings K.E."/>
            <person name="Ho I."/>
            <person name="Hotta K."/>
            <person name="Huang W."/>
            <person name="Kawashima T."/>
            <person name="Lemaire P."/>
            <person name="Martinez D."/>
            <person name="Meinertzhagen I.A."/>
            <person name="Necula S."/>
            <person name="Nonaka M."/>
            <person name="Putnam N."/>
            <person name="Rash S."/>
            <person name="Saiga H."/>
            <person name="Satake M."/>
            <person name="Terry A."/>
            <person name="Yamada L."/>
            <person name="Wang H.G."/>
            <person name="Awazu S."/>
            <person name="Azumi K."/>
            <person name="Boore J."/>
            <person name="Branno M."/>
            <person name="Chin-Bow S."/>
            <person name="DeSantis R."/>
            <person name="Doyle S."/>
            <person name="Francino P."/>
            <person name="Keys D.N."/>
            <person name="Haga S."/>
            <person name="Hayashi H."/>
            <person name="Hino K."/>
            <person name="Imai K.S."/>
            <person name="Inaba K."/>
            <person name="Kano S."/>
            <person name="Kobayashi K."/>
            <person name="Kobayashi M."/>
            <person name="Lee B.I."/>
            <person name="Makabe K.W."/>
            <person name="Manohar C."/>
            <person name="Matassi G."/>
            <person name="Medina M."/>
            <person name="Mochizuki Y."/>
            <person name="Mount S."/>
            <person name="Morishita T."/>
            <person name="Miura S."/>
            <person name="Nakayama A."/>
            <person name="Nishizaka S."/>
            <person name="Nomoto H."/>
            <person name="Ohta F."/>
            <person name="Oishi K."/>
            <person name="Rigoutsos I."/>
            <person name="Sano M."/>
            <person name="Sasaki A."/>
            <person name="Sasakura Y."/>
            <person name="Shoguchi E."/>
            <person name="Shin-i T."/>
            <person name="Spagnuolo A."/>
            <person name="Stainier D."/>
            <person name="Suzuki M.M."/>
            <person name="Tassy O."/>
            <person name="Takatori N."/>
            <person name="Tokuoka M."/>
            <person name="Yagi K."/>
            <person name="Yoshizaki F."/>
            <person name="Wada S."/>
            <person name="Zhang C."/>
            <person name="Hyatt P.D."/>
            <person name="Larimer F."/>
            <person name="Detter C."/>
            <person name="Doggett N."/>
            <person name="Glavina T."/>
            <person name="Hawkins T."/>
            <person name="Richardson P."/>
            <person name="Lucas S."/>
            <person name="Kohara Y."/>
            <person name="Levine M."/>
            <person name="Satoh N."/>
            <person name="Rokhsar D.S."/>
        </authorList>
    </citation>
    <scope>NUCLEOTIDE SEQUENCE [LARGE SCALE GENOMIC DNA]</scope>
</reference>
<reference evidence="10" key="3">
    <citation type="submission" date="2025-09" db="UniProtKB">
        <authorList>
            <consortium name="Ensembl"/>
        </authorList>
    </citation>
    <scope>IDENTIFICATION</scope>
</reference>
<dbReference type="HOGENOM" id="CLU_488285_0_0_1"/>